<dbReference type="STRING" id="504486.SAMN05660703_2690"/>
<dbReference type="RefSeq" id="WP_084062118.1">
    <property type="nucleotide sequence ID" value="NZ_FWXO01000004.1"/>
</dbReference>
<accession>A0A1W2BUI4</accession>
<evidence type="ECO:0000313" key="2">
    <source>
        <dbReference type="Proteomes" id="UP000192360"/>
    </source>
</evidence>
<evidence type="ECO:0008006" key="3">
    <source>
        <dbReference type="Google" id="ProtNLM"/>
    </source>
</evidence>
<sequence>MRKWINVSCPLVMIFILVSYGLKPADKEVPLTLKVNRPTLVSFPKNEPMTESSPFIIKPPFIGSSYVGFKEALAFKESRGKYSVVNSLGYLGKYQFGIGTLELVGIYNVDHFLSNPELQEKAFITNIARNKWILRRDIEKYTGLKIGNFHITESGIIAAAHLAGPGNVKKYLRTLGANDISDDYGTSISSYIKLFSGYDISMILPKRNARI</sequence>
<dbReference type="AlphaFoldDB" id="A0A1W2BUI4"/>
<dbReference type="EMBL" id="FWXO01000004">
    <property type="protein sequence ID" value="SMC76252.1"/>
    <property type="molecule type" value="Genomic_DNA"/>
</dbReference>
<dbReference type="SUPFAM" id="SSF53955">
    <property type="entry name" value="Lysozyme-like"/>
    <property type="match status" value="1"/>
</dbReference>
<organism evidence="1 2">
    <name type="scientific">Cellulophaga tyrosinoxydans</name>
    <dbReference type="NCBI Taxonomy" id="504486"/>
    <lineage>
        <taxon>Bacteria</taxon>
        <taxon>Pseudomonadati</taxon>
        <taxon>Bacteroidota</taxon>
        <taxon>Flavobacteriia</taxon>
        <taxon>Flavobacteriales</taxon>
        <taxon>Flavobacteriaceae</taxon>
        <taxon>Cellulophaga</taxon>
    </lineage>
</organism>
<name>A0A1W2BUI4_9FLAO</name>
<keyword evidence="2" id="KW-1185">Reference proteome</keyword>
<proteinExistence type="predicted"/>
<protein>
    <recommendedName>
        <fullName evidence="3">Peptidoglycan-binding protein LysM</fullName>
    </recommendedName>
</protein>
<gene>
    <name evidence="1" type="ORF">SAMN05660703_2690</name>
</gene>
<dbReference type="OrthoDB" id="1143238at2"/>
<evidence type="ECO:0000313" key="1">
    <source>
        <dbReference type="EMBL" id="SMC76252.1"/>
    </source>
</evidence>
<dbReference type="InterPro" id="IPR023346">
    <property type="entry name" value="Lysozyme-like_dom_sf"/>
</dbReference>
<dbReference type="Proteomes" id="UP000192360">
    <property type="component" value="Unassembled WGS sequence"/>
</dbReference>
<reference evidence="1 2" key="1">
    <citation type="submission" date="2017-04" db="EMBL/GenBank/DDBJ databases">
        <authorList>
            <person name="Afonso C.L."/>
            <person name="Miller P.J."/>
            <person name="Scott M.A."/>
            <person name="Spackman E."/>
            <person name="Goraichik I."/>
            <person name="Dimitrov K.M."/>
            <person name="Suarez D.L."/>
            <person name="Swayne D.E."/>
        </authorList>
    </citation>
    <scope>NUCLEOTIDE SEQUENCE [LARGE SCALE GENOMIC DNA]</scope>
    <source>
        <strain evidence="1 2">DSM 21164</strain>
    </source>
</reference>